<evidence type="ECO:0000313" key="4">
    <source>
        <dbReference type="Proteomes" id="UP000001932"/>
    </source>
</evidence>
<proteinExistence type="predicted"/>
<reference evidence="3 5" key="2">
    <citation type="submission" date="2015-05" db="EMBL/GenBank/DDBJ databases">
        <authorList>
            <person name="Goodhead I."/>
        </authorList>
    </citation>
    <scope>NUCLEOTIDE SEQUENCE [LARGE SCALE GENOMIC DNA]</scope>
    <source>
        <strain evidence="3">B4</strain>
        <strain evidence="5">morsitans</strain>
    </source>
</reference>
<dbReference type="EMBL" id="AP008232">
    <property type="protein sequence ID" value="BAE75625.1"/>
    <property type="molecule type" value="Genomic_DNA"/>
</dbReference>
<dbReference type="BioCyc" id="SGLO343509:SGP1_RS21335-MONOMER"/>
<dbReference type="KEGG" id="sgl:SG2350"/>
<protein>
    <submittedName>
        <fullName evidence="3">Caudovirales tail fibre assembly protein</fullName>
    </submittedName>
    <submittedName>
        <fullName evidence="2">Hypothetical phage protein</fullName>
    </submittedName>
</protein>
<dbReference type="InterPro" id="IPR003458">
    <property type="entry name" value="Phage_T4_Gp38_tail_assem"/>
</dbReference>
<dbReference type="Proteomes" id="UP000245838">
    <property type="component" value="Chromosome sggmmb4_Chromosome"/>
</dbReference>
<evidence type="ECO:0000313" key="3">
    <source>
        <dbReference type="EMBL" id="CRL46706.1"/>
    </source>
</evidence>
<sequence length="173" mass="19118">MFRVMMMNNERYVFSGTTGAFYPLSRKQGYVDAGSWPDDGVEVKEDIFMKFQNPPPGKLRGGDANGYPCWVDTPPPTLEDERRSAALTKKSQLDEAGRIIGPLQDAVDLGMTTNTEKASLLTWKKYRMLLNRVDISTAPDKLADAAQRGKGGGLMPVIEQGKPAHHRKGPSTF</sequence>
<dbReference type="HOGENOM" id="CLU_094206_4_0_6"/>
<dbReference type="Proteomes" id="UP000001932">
    <property type="component" value="Chromosome"/>
</dbReference>
<dbReference type="STRING" id="343509.SG2350"/>
<dbReference type="AlphaFoldDB" id="Q2NQF0"/>
<evidence type="ECO:0000313" key="5">
    <source>
        <dbReference type="Proteomes" id="UP000245838"/>
    </source>
</evidence>
<keyword evidence="4" id="KW-1185">Reference proteome</keyword>
<dbReference type="Pfam" id="PF02413">
    <property type="entry name" value="Caudo_TAP"/>
    <property type="match status" value="1"/>
</dbReference>
<feature type="region of interest" description="Disordered" evidence="1">
    <location>
        <begin position="148"/>
        <end position="173"/>
    </location>
</feature>
<gene>
    <name evidence="2" type="ordered locus">SG2350</name>
    <name evidence="3" type="ORF">SGGMMB4_05532</name>
</gene>
<feature type="compositionally biased region" description="Basic residues" evidence="1">
    <location>
        <begin position="163"/>
        <end position="173"/>
    </location>
</feature>
<dbReference type="eggNOG" id="ENOG5032UHZ">
    <property type="taxonomic scope" value="Bacteria"/>
</dbReference>
<evidence type="ECO:0000313" key="2">
    <source>
        <dbReference type="EMBL" id="BAE75625.1"/>
    </source>
</evidence>
<dbReference type="EMBL" id="LN854557">
    <property type="protein sequence ID" value="CRL46706.1"/>
    <property type="molecule type" value="Genomic_DNA"/>
</dbReference>
<accession>Q2NQF0</accession>
<evidence type="ECO:0000256" key="1">
    <source>
        <dbReference type="SAM" id="MobiDB-lite"/>
    </source>
</evidence>
<organism evidence="2 4">
    <name type="scientific">Sodalis glossinidius (strain morsitans)</name>
    <dbReference type="NCBI Taxonomy" id="343509"/>
    <lineage>
        <taxon>Bacteria</taxon>
        <taxon>Pseudomonadati</taxon>
        <taxon>Pseudomonadota</taxon>
        <taxon>Gammaproteobacteria</taxon>
        <taxon>Enterobacterales</taxon>
        <taxon>Bruguierivoracaceae</taxon>
        <taxon>Sodalis</taxon>
    </lineage>
</organism>
<reference evidence="2 4" key="1">
    <citation type="journal article" date="2006" name="Genome Res.">
        <title>Massive genome erosion and functional adaptations provide insights into the symbiotic lifestyle of Sodalis glossinidius in the tsetse host.</title>
        <authorList>
            <person name="Toh H."/>
            <person name="Weiss B.L."/>
            <person name="Perkin S.A.H."/>
            <person name="Yamashita A."/>
            <person name="Oshima K."/>
            <person name="Hattori M."/>
            <person name="Aksoy S."/>
        </authorList>
    </citation>
    <scope>NUCLEOTIDE SEQUENCE [LARGE SCALE GENOMIC DNA]</scope>
    <source>
        <strain evidence="4">morsitans</strain>
        <strain evidence="2">Morsitans</strain>
    </source>
</reference>
<name>Q2NQF0_SODGM</name>